<dbReference type="Proteomes" id="UP001501772">
    <property type="component" value="Unassembled WGS sequence"/>
</dbReference>
<gene>
    <name evidence="2" type="ORF">GCM10022289_45190</name>
</gene>
<name>A0ABP8BQ63_9SPHI</name>
<proteinExistence type="predicted"/>
<keyword evidence="1" id="KW-0472">Membrane</keyword>
<evidence type="ECO:0000256" key="1">
    <source>
        <dbReference type="SAM" id="Phobius"/>
    </source>
</evidence>
<evidence type="ECO:0000313" key="3">
    <source>
        <dbReference type="Proteomes" id="UP001501772"/>
    </source>
</evidence>
<keyword evidence="1" id="KW-1133">Transmembrane helix</keyword>
<protein>
    <submittedName>
        <fullName evidence="2">Uncharacterized protein</fullName>
    </submittedName>
</protein>
<accession>A0ABP8BQ63</accession>
<organism evidence="2 3">
    <name type="scientific">Pedobacter jeongneungensis</name>
    <dbReference type="NCBI Taxonomy" id="947309"/>
    <lineage>
        <taxon>Bacteria</taxon>
        <taxon>Pseudomonadati</taxon>
        <taxon>Bacteroidota</taxon>
        <taxon>Sphingobacteriia</taxon>
        <taxon>Sphingobacteriales</taxon>
        <taxon>Sphingobacteriaceae</taxon>
        <taxon>Pedobacter</taxon>
    </lineage>
</organism>
<keyword evidence="3" id="KW-1185">Reference proteome</keyword>
<evidence type="ECO:0000313" key="2">
    <source>
        <dbReference type="EMBL" id="GAA4213264.1"/>
    </source>
</evidence>
<dbReference type="EMBL" id="BAABBY010000015">
    <property type="protein sequence ID" value="GAA4213264.1"/>
    <property type="molecule type" value="Genomic_DNA"/>
</dbReference>
<feature type="transmembrane region" description="Helical" evidence="1">
    <location>
        <begin position="12"/>
        <end position="30"/>
    </location>
</feature>
<keyword evidence="1" id="KW-0812">Transmembrane</keyword>
<sequence>MAQHNTPPSKRTWIIIVLIVIFLIAVFYFFNLNRKTELEGSASPDTTESVSLPPPCFEDLEGRDSSQFIKLEVKYTSSKFGSLDISSLKFDGDEFADHCLTKNAEGDAYIMSAYVAIGDTATTFPISSTVSADVKPFDYTLAITAISTKGDTLLKFSKEKKLTLSHTYDTITSTIKIKR</sequence>
<comment type="caution">
    <text evidence="2">The sequence shown here is derived from an EMBL/GenBank/DDBJ whole genome shotgun (WGS) entry which is preliminary data.</text>
</comment>
<reference evidence="3" key="1">
    <citation type="journal article" date="2019" name="Int. J. Syst. Evol. Microbiol.">
        <title>The Global Catalogue of Microorganisms (GCM) 10K type strain sequencing project: providing services to taxonomists for standard genome sequencing and annotation.</title>
        <authorList>
            <consortium name="The Broad Institute Genomics Platform"/>
            <consortium name="The Broad Institute Genome Sequencing Center for Infectious Disease"/>
            <person name="Wu L."/>
            <person name="Ma J."/>
        </authorList>
    </citation>
    <scope>NUCLEOTIDE SEQUENCE [LARGE SCALE GENOMIC DNA]</scope>
    <source>
        <strain evidence="3">JCM 17626</strain>
    </source>
</reference>
<dbReference type="RefSeq" id="WP_344853701.1">
    <property type="nucleotide sequence ID" value="NZ_BAABBY010000015.1"/>
</dbReference>